<dbReference type="AlphaFoldDB" id="A0AA35NT96"/>
<evidence type="ECO:0000259" key="10">
    <source>
        <dbReference type="Pfam" id="PF01296"/>
    </source>
</evidence>
<evidence type="ECO:0000256" key="5">
    <source>
        <dbReference type="ARBA" id="ARBA00022685"/>
    </source>
</evidence>
<keyword evidence="13" id="KW-1185">Reference proteome</keyword>
<dbReference type="EMBL" id="OX395126">
    <property type="protein sequence ID" value="CAI5763151.1"/>
    <property type="molecule type" value="Genomic_DNA"/>
</dbReference>
<feature type="chain" id="PRO_5041289953" description="Galanin peptides" evidence="9">
    <location>
        <begin position="24"/>
        <end position="118"/>
    </location>
</feature>
<evidence type="ECO:0000259" key="11">
    <source>
        <dbReference type="Pfam" id="PF06540"/>
    </source>
</evidence>
<evidence type="ECO:0000313" key="12">
    <source>
        <dbReference type="EMBL" id="CAI5763151.1"/>
    </source>
</evidence>
<sequence length="118" mass="12746">MQRCTCLLFASLIFCATVSETFGLVLSAKDKRGWTVNSAGYLLGPSAIDKVFNAQPGLAGKRDIQLEGNTKAGILGRPLTDDNVLRMVIEFLTFLHLKEAGVLDDIPATLSSEETNQS</sequence>
<evidence type="ECO:0000256" key="7">
    <source>
        <dbReference type="ARBA" id="ARBA00022729"/>
    </source>
</evidence>
<evidence type="ECO:0000256" key="1">
    <source>
        <dbReference type="ARBA" id="ARBA00004613"/>
    </source>
</evidence>
<keyword evidence="7 9" id="KW-0732">Signal</keyword>
<keyword evidence="5" id="KW-0165">Cleavage on pair of basic residues</keyword>
<dbReference type="SMART" id="SM00071">
    <property type="entry name" value="Galanin"/>
    <property type="match status" value="1"/>
</dbReference>
<dbReference type="PANTHER" id="PTHR16839">
    <property type="entry name" value="GALANIN"/>
    <property type="match status" value="1"/>
</dbReference>
<dbReference type="Proteomes" id="UP001178461">
    <property type="component" value="Chromosome 1"/>
</dbReference>
<organism evidence="12 13">
    <name type="scientific">Podarcis lilfordi</name>
    <name type="common">Lilford's wall lizard</name>
    <dbReference type="NCBI Taxonomy" id="74358"/>
    <lineage>
        <taxon>Eukaryota</taxon>
        <taxon>Metazoa</taxon>
        <taxon>Chordata</taxon>
        <taxon>Craniata</taxon>
        <taxon>Vertebrata</taxon>
        <taxon>Euteleostomi</taxon>
        <taxon>Lepidosauria</taxon>
        <taxon>Squamata</taxon>
        <taxon>Bifurcata</taxon>
        <taxon>Unidentata</taxon>
        <taxon>Episquamata</taxon>
        <taxon>Laterata</taxon>
        <taxon>Lacertibaenia</taxon>
        <taxon>Lacertidae</taxon>
        <taxon>Podarcis</taxon>
    </lineage>
</organism>
<keyword evidence="4" id="KW-0964">Secreted</keyword>
<feature type="domain" description="Galanin message associated peptide (GMAP)" evidence="11">
    <location>
        <begin position="60"/>
        <end position="117"/>
    </location>
</feature>
<dbReference type="GO" id="GO:0030141">
    <property type="term" value="C:secretory granule"/>
    <property type="evidence" value="ECO:0007669"/>
    <property type="project" value="TreeGrafter"/>
</dbReference>
<accession>A0AA35NT96</accession>
<dbReference type="GO" id="GO:0031763">
    <property type="term" value="F:galanin receptor binding"/>
    <property type="evidence" value="ECO:0007669"/>
    <property type="project" value="TreeGrafter"/>
</dbReference>
<dbReference type="Pfam" id="PF06540">
    <property type="entry name" value="GMAP"/>
    <property type="match status" value="1"/>
</dbReference>
<dbReference type="GO" id="GO:0007218">
    <property type="term" value="P:neuropeptide signaling pathway"/>
    <property type="evidence" value="ECO:0007669"/>
    <property type="project" value="UniProtKB-KW"/>
</dbReference>
<keyword evidence="6" id="KW-0372">Hormone</keyword>
<dbReference type="PANTHER" id="PTHR16839:SF1">
    <property type="entry name" value="GALANIN PEPTIDES"/>
    <property type="match status" value="1"/>
</dbReference>
<dbReference type="GO" id="GO:0005184">
    <property type="term" value="F:neuropeptide hormone activity"/>
    <property type="evidence" value="ECO:0007669"/>
    <property type="project" value="TreeGrafter"/>
</dbReference>
<keyword evidence="8" id="KW-0527">Neuropeptide</keyword>
<evidence type="ECO:0000256" key="3">
    <source>
        <dbReference type="ARBA" id="ARBA00019079"/>
    </source>
</evidence>
<dbReference type="InterPro" id="IPR008175">
    <property type="entry name" value="Galanin_pre"/>
</dbReference>
<evidence type="ECO:0000256" key="6">
    <source>
        <dbReference type="ARBA" id="ARBA00022702"/>
    </source>
</evidence>
<evidence type="ECO:0000256" key="4">
    <source>
        <dbReference type="ARBA" id="ARBA00022525"/>
    </source>
</evidence>
<evidence type="ECO:0000256" key="2">
    <source>
        <dbReference type="ARBA" id="ARBA00006871"/>
    </source>
</evidence>
<dbReference type="InterPro" id="IPR013068">
    <property type="entry name" value="GMAP"/>
</dbReference>
<evidence type="ECO:0000256" key="8">
    <source>
        <dbReference type="ARBA" id="ARBA00023320"/>
    </source>
</evidence>
<evidence type="ECO:0000313" key="13">
    <source>
        <dbReference type="Proteomes" id="UP001178461"/>
    </source>
</evidence>
<proteinExistence type="inferred from homology"/>
<dbReference type="Pfam" id="PF01296">
    <property type="entry name" value="Galanin"/>
    <property type="match status" value="1"/>
</dbReference>
<feature type="domain" description="Galanin" evidence="10">
    <location>
        <begin position="33"/>
        <end position="49"/>
    </location>
</feature>
<protein>
    <recommendedName>
        <fullName evidence="3">Galanin peptides</fullName>
    </recommendedName>
</protein>
<evidence type="ECO:0000256" key="9">
    <source>
        <dbReference type="SAM" id="SignalP"/>
    </source>
</evidence>
<gene>
    <name evidence="12" type="ORF">PODLI_1B009569</name>
</gene>
<reference evidence="12" key="1">
    <citation type="submission" date="2022-12" db="EMBL/GenBank/DDBJ databases">
        <authorList>
            <person name="Alioto T."/>
            <person name="Alioto T."/>
            <person name="Gomez Garrido J."/>
        </authorList>
    </citation>
    <scope>NUCLEOTIDE SEQUENCE</scope>
</reference>
<dbReference type="InterPro" id="IPR008174">
    <property type="entry name" value="Galanin"/>
</dbReference>
<dbReference type="GO" id="GO:0005615">
    <property type="term" value="C:extracellular space"/>
    <property type="evidence" value="ECO:0007669"/>
    <property type="project" value="TreeGrafter"/>
</dbReference>
<feature type="signal peptide" evidence="9">
    <location>
        <begin position="1"/>
        <end position="23"/>
    </location>
</feature>
<name>A0AA35NT96_9SAUR</name>
<comment type="similarity">
    <text evidence="2">Belongs to the galanin family.</text>
</comment>
<comment type="subcellular location">
    <subcellularLocation>
        <location evidence="1">Secreted</location>
    </subcellularLocation>
</comment>